<feature type="chain" id="PRO_5046994266" description="Type IV secretion protein IcmD" evidence="2">
    <location>
        <begin position="20"/>
        <end position="122"/>
    </location>
</feature>
<accession>A0ABX2ZXZ8</accession>
<feature type="signal peptide" evidence="2">
    <location>
        <begin position="1"/>
        <end position="19"/>
    </location>
</feature>
<keyword evidence="1" id="KW-0812">Transmembrane</keyword>
<proteinExistence type="predicted"/>
<keyword evidence="2" id="KW-0732">Signal</keyword>
<protein>
    <recommendedName>
        <fullName evidence="5">Type IV secretion protein IcmD</fullName>
    </recommendedName>
</protein>
<keyword evidence="1" id="KW-0472">Membrane</keyword>
<evidence type="ECO:0000256" key="1">
    <source>
        <dbReference type="SAM" id="Phobius"/>
    </source>
</evidence>
<feature type="transmembrane region" description="Helical" evidence="1">
    <location>
        <begin position="38"/>
        <end position="59"/>
    </location>
</feature>
<reference evidence="3 4" key="1">
    <citation type="submission" date="2016-08" db="EMBL/GenBank/DDBJ databases">
        <title>Draft genome sequence of Candidatus Piscirickettsia litoralis, from seawater.</title>
        <authorList>
            <person name="Wan X."/>
            <person name="Lee A.J."/>
            <person name="Hou S."/>
            <person name="Donachie S.P."/>
        </authorList>
    </citation>
    <scope>NUCLEOTIDE SEQUENCE [LARGE SCALE GENOMIC DNA]</scope>
    <source>
        <strain evidence="3 4">Y2</strain>
    </source>
</reference>
<sequence>MKFYLLICSVFIFSATAYASTDTLTTLLQSWQGTFKNALLFIEFVSGFGGVVLVVMGLFQLRTGHGAQGGGQQAQTKSGFIYMILGAALLVVGTISGVLANTTSAGVTASVTGMISSYSITT</sequence>
<evidence type="ECO:0000313" key="4">
    <source>
        <dbReference type="Proteomes" id="UP000094329"/>
    </source>
</evidence>
<evidence type="ECO:0000256" key="2">
    <source>
        <dbReference type="SAM" id="SignalP"/>
    </source>
</evidence>
<feature type="transmembrane region" description="Helical" evidence="1">
    <location>
        <begin position="80"/>
        <end position="100"/>
    </location>
</feature>
<name>A0ABX2ZXZ8_9GAMM</name>
<gene>
    <name evidence="3" type="ORF">BGC07_15230</name>
</gene>
<evidence type="ECO:0008006" key="5">
    <source>
        <dbReference type="Google" id="ProtNLM"/>
    </source>
</evidence>
<evidence type="ECO:0000313" key="3">
    <source>
        <dbReference type="EMBL" id="ODN41471.1"/>
    </source>
</evidence>
<comment type="caution">
    <text evidence="3">The sequence shown here is derived from an EMBL/GenBank/DDBJ whole genome shotgun (WGS) entry which is preliminary data.</text>
</comment>
<organism evidence="3 4">
    <name type="scientific">Piscirickettsia litoralis</name>
    <dbReference type="NCBI Taxonomy" id="1891921"/>
    <lineage>
        <taxon>Bacteria</taxon>
        <taxon>Pseudomonadati</taxon>
        <taxon>Pseudomonadota</taxon>
        <taxon>Gammaproteobacteria</taxon>
        <taxon>Thiotrichales</taxon>
        <taxon>Piscirickettsiaceae</taxon>
        <taxon>Piscirickettsia</taxon>
    </lineage>
</organism>
<keyword evidence="4" id="KW-1185">Reference proteome</keyword>
<dbReference type="EMBL" id="MDTU01000002">
    <property type="protein sequence ID" value="ODN41471.1"/>
    <property type="molecule type" value="Genomic_DNA"/>
</dbReference>
<dbReference type="Proteomes" id="UP000094329">
    <property type="component" value="Unassembled WGS sequence"/>
</dbReference>
<keyword evidence="1" id="KW-1133">Transmembrane helix</keyword>